<dbReference type="AlphaFoldDB" id="A0A165DZ33"/>
<proteinExistence type="predicted"/>
<dbReference type="SUPFAM" id="SSF53474">
    <property type="entry name" value="alpha/beta-Hydrolases"/>
    <property type="match status" value="1"/>
</dbReference>
<evidence type="ECO:0000313" key="4">
    <source>
        <dbReference type="Proteomes" id="UP000077266"/>
    </source>
</evidence>
<evidence type="ECO:0000313" key="3">
    <source>
        <dbReference type="EMBL" id="KZV85714.1"/>
    </source>
</evidence>
<dbReference type="GO" id="GO:0016787">
    <property type="term" value="F:hydrolase activity"/>
    <property type="evidence" value="ECO:0007669"/>
    <property type="project" value="UniProtKB-KW"/>
</dbReference>
<dbReference type="InterPro" id="IPR050300">
    <property type="entry name" value="GDXG_lipolytic_enzyme"/>
</dbReference>
<dbReference type="InterPro" id="IPR029058">
    <property type="entry name" value="AB_hydrolase_fold"/>
</dbReference>
<dbReference type="EMBL" id="KV426179">
    <property type="protein sequence ID" value="KZV85714.1"/>
    <property type="molecule type" value="Genomic_DNA"/>
</dbReference>
<dbReference type="InterPro" id="IPR013094">
    <property type="entry name" value="AB_hydrolase_3"/>
</dbReference>
<organism evidence="3 4">
    <name type="scientific">Exidia glandulosa HHB12029</name>
    <dbReference type="NCBI Taxonomy" id="1314781"/>
    <lineage>
        <taxon>Eukaryota</taxon>
        <taxon>Fungi</taxon>
        <taxon>Dikarya</taxon>
        <taxon>Basidiomycota</taxon>
        <taxon>Agaricomycotina</taxon>
        <taxon>Agaricomycetes</taxon>
        <taxon>Auriculariales</taxon>
        <taxon>Exidiaceae</taxon>
        <taxon>Exidia</taxon>
    </lineage>
</organism>
<dbReference type="InParanoid" id="A0A165DZ33"/>
<dbReference type="OrthoDB" id="2152029at2759"/>
<reference evidence="3 4" key="1">
    <citation type="journal article" date="2016" name="Mol. Biol. Evol.">
        <title>Comparative Genomics of Early-Diverging Mushroom-Forming Fungi Provides Insights into the Origins of Lignocellulose Decay Capabilities.</title>
        <authorList>
            <person name="Nagy L.G."/>
            <person name="Riley R."/>
            <person name="Tritt A."/>
            <person name="Adam C."/>
            <person name="Daum C."/>
            <person name="Floudas D."/>
            <person name="Sun H."/>
            <person name="Yadav J.S."/>
            <person name="Pangilinan J."/>
            <person name="Larsson K.H."/>
            <person name="Matsuura K."/>
            <person name="Barry K."/>
            <person name="Labutti K."/>
            <person name="Kuo R."/>
            <person name="Ohm R.A."/>
            <person name="Bhattacharya S.S."/>
            <person name="Shirouzu T."/>
            <person name="Yoshinaga Y."/>
            <person name="Martin F.M."/>
            <person name="Grigoriev I.V."/>
            <person name="Hibbett D.S."/>
        </authorList>
    </citation>
    <scope>NUCLEOTIDE SEQUENCE [LARGE SCALE GENOMIC DNA]</scope>
    <source>
        <strain evidence="3 4">HHB12029</strain>
    </source>
</reference>
<gene>
    <name evidence="3" type="ORF">EXIGLDRAFT_725573</name>
</gene>
<sequence>MDHSGGLIQRAFSLEYRLSSAAPYPAKNAFPAALLDALAGYRYLVHDIGFDPRNIVIEGESAGGHLGVNLVMYLVRLQNEELPLPGGLLLLSPTMDWACTHDGTPSSSMTRNRAFDYVHRILACGYSGRALRGALPEAELAFNPYLSPSSLALATTRGFFRDFPPTCIIAGEDEVTLDPMRTLRDRIVADNGMQRVLYCEYADAVHNWIPLLSFEDQGLATLRAIKTWIESLYSAVDGGGVWGDLRVVSTPVKHDDV</sequence>
<dbReference type="Proteomes" id="UP000077266">
    <property type="component" value="Unassembled WGS sequence"/>
</dbReference>
<dbReference type="PANTHER" id="PTHR48081:SF26">
    <property type="entry name" value="ALPHA_BETA HYDROLASE FOLD-3 DOMAIN-CONTAINING PROTEIN"/>
    <property type="match status" value="1"/>
</dbReference>
<keyword evidence="1 3" id="KW-0378">Hydrolase</keyword>
<name>A0A165DZ33_EXIGL</name>
<dbReference type="Gene3D" id="3.40.50.1820">
    <property type="entry name" value="alpha/beta hydrolase"/>
    <property type="match status" value="1"/>
</dbReference>
<accession>A0A165DZ33</accession>
<protein>
    <submittedName>
        <fullName evidence="3">Alpha/beta-hydrolase</fullName>
    </submittedName>
</protein>
<keyword evidence="4" id="KW-1185">Reference proteome</keyword>
<feature type="domain" description="Alpha/beta hydrolase fold-3" evidence="2">
    <location>
        <begin position="12"/>
        <end position="209"/>
    </location>
</feature>
<dbReference type="Pfam" id="PF07859">
    <property type="entry name" value="Abhydrolase_3"/>
    <property type="match status" value="1"/>
</dbReference>
<evidence type="ECO:0000256" key="1">
    <source>
        <dbReference type="ARBA" id="ARBA00022801"/>
    </source>
</evidence>
<evidence type="ECO:0000259" key="2">
    <source>
        <dbReference type="Pfam" id="PF07859"/>
    </source>
</evidence>
<dbReference type="STRING" id="1314781.A0A165DZ33"/>
<dbReference type="PANTHER" id="PTHR48081">
    <property type="entry name" value="AB HYDROLASE SUPERFAMILY PROTEIN C4A8.06C"/>
    <property type="match status" value="1"/>
</dbReference>